<evidence type="ECO:0000259" key="2">
    <source>
        <dbReference type="PROSITE" id="PS50234"/>
    </source>
</evidence>
<keyword evidence="1" id="KW-0472">Membrane</keyword>
<dbReference type="Proteomes" id="UP000641954">
    <property type="component" value="Unassembled WGS sequence"/>
</dbReference>
<reference evidence="3 4" key="1">
    <citation type="journal article" date="2020" name="ISME J.">
        <title>Comparative genomics reveals insights into cyanobacterial evolution and habitat adaptation.</title>
        <authorList>
            <person name="Chen M.Y."/>
            <person name="Teng W.K."/>
            <person name="Zhao L."/>
            <person name="Hu C.X."/>
            <person name="Zhou Y.K."/>
            <person name="Han B.P."/>
            <person name="Song L.R."/>
            <person name="Shu W.S."/>
        </authorList>
    </citation>
    <scope>NUCLEOTIDE SEQUENCE [LARGE SCALE GENOMIC DNA]</scope>
    <source>
        <strain evidence="3 4">FACHB-1370</strain>
    </source>
</reference>
<comment type="caution">
    <text evidence="3">The sequence shown here is derived from an EMBL/GenBank/DDBJ whole genome shotgun (WGS) entry which is preliminary data.</text>
</comment>
<dbReference type="RefSeq" id="WP_190878417.1">
    <property type="nucleotide sequence ID" value="NZ_JACJSK010000013.1"/>
</dbReference>
<dbReference type="PROSITE" id="PS50234">
    <property type="entry name" value="VWFA"/>
    <property type="match status" value="1"/>
</dbReference>
<dbReference type="InterPro" id="IPR036465">
    <property type="entry name" value="vWFA_dom_sf"/>
</dbReference>
<feature type="transmembrane region" description="Helical" evidence="1">
    <location>
        <begin position="415"/>
        <end position="434"/>
    </location>
</feature>
<evidence type="ECO:0000313" key="3">
    <source>
        <dbReference type="EMBL" id="MBD2544516.1"/>
    </source>
</evidence>
<evidence type="ECO:0000256" key="1">
    <source>
        <dbReference type="SAM" id="Phobius"/>
    </source>
</evidence>
<sequence length="442" mass="48946">MVRRYSDLSITIASWTRKLSWSLLLLGLAIASPSWSQQIDRVEIVETPKVDRDRGTVKLRLKVYGLNNRPIAGFQETDFQVMIDCPENGDCPVLNESNLIDWKNPQEAEPPESFTIVLLDLSGSMSYQDTGGTPKLSGALEAIKQFNQDLAKRSANNSHIAIVPFGESGRGCSPGQGNYPVTETELDNFLLAGDAKLNSYFDYLINQLDRLCASTNIYEPLSKAVRFLGNSEDPRFHPPENSNRPQPRLSILLLSDGYHNRPKEAEDFATLISLLKRHPKITVHTLGYGLTPEELGKKCGLGKPMTRDDLSRCSGAVKAEDFVDKQRLTEIAGETGGIAAFSGNAQNIAADLLEFLNALLGEYEIIYSHPQIDRAELHEVRVKVTSQDGSTATAEAPYTIPWVAPSLSRSTRVKIVFFAIGGMAIGGVLPFWLWRRSIESKY</sequence>
<dbReference type="CDD" id="cd00198">
    <property type="entry name" value="vWFA"/>
    <property type="match status" value="1"/>
</dbReference>
<dbReference type="InterPro" id="IPR002035">
    <property type="entry name" value="VWF_A"/>
</dbReference>
<accession>A0ABR8EFY8</accession>
<gene>
    <name evidence="3" type="ORF">H6G72_11830</name>
</gene>
<keyword evidence="1" id="KW-0812">Transmembrane</keyword>
<evidence type="ECO:0000313" key="4">
    <source>
        <dbReference type="Proteomes" id="UP000641954"/>
    </source>
</evidence>
<dbReference type="Gene3D" id="3.40.50.410">
    <property type="entry name" value="von Willebrand factor, type A domain"/>
    <property type="match status" value="1"/>
</dbReference>
<feature type="domain" description="VWFA" evidence="2">
    <location>
        <begin position="114"/>
        <end position="359"/>
    </location>
</feature>
<dbReference type="SUPFAM" id="SSF53300">
    <property type="entry name" value="vWA-like"/>
    <property type="match status" value="1"/>
</dbReference>
<organism evidence="3 4">
    <name type="scientific">Planktothricoides raciborskii FACHB-1370</name>
    <dbReference type="NCBI Taxonomy" id="2949576"/>
    <lineage>
        <taxon>Bacteria</taxon>
        <taxon>Bacillati</taxon>
        <taxon>Cyanobacteriota</taxon>
        <taxon>Cyanophyceae</taxon>
        <taxon>Oscillatoriophycideae</taxon>
        <taxon>Oscillatoriales</taxon>
        <taxon>Oscillatoriaceae</taxon>
        <taxon>Planktothricoides</taxon>
    </lineage>
</organism>
<dbReference type="EMBL" id="JACJSK010000013">
    <property type="protein sequence ID" value="MBD2544516.1"/>
    <property type="molecule type" value="Genomic_DNA"/>
</dbReference>
<name>A0ABR8EFY8_9CYAN</name>
<keyword evidence="4" id="KW-1185">Reference proteome</keyword>
<proteinExistence type="predicted"/>
<protein>
    <submittedName>
        <fullName evidence="3">VWA domain-containing protein</fullName>
    </submittedName>
</protein>
<keyword evidence="1" id="KW-1133">Transmembrane helix</keyword>